<dbReference type="PANTHER" id="PTHR43130">
    <property type="entry name" value="ARAC-FAMILY TRANSCRIPTIONAL REGULATOR"/>
    <property type="match status" value="1"/>
</dbReference>
<dbReference type="PANTHER" id="PTHR43130:SF3">
    <property type="entry name" value="HTH-TYPE TRANSCRIPTIONAL REGULATOR RV1931C"/>
    <property type="match status" value="1"/>
</dbReference>
<dbReference type="SUPFAM" id="SSF52317">
    <property type="entry name" value="Class I glutamine amidotransferase-like"/>
    <property type="match status" value="1"/>
</dbReference>
<dbReference type="Pfam" id="PF01965">
    <property type="entry name" value="DJ-1_PfpI"/>
    <property type="match status" value="1"/>
</dbReference>
<dbReference type="InterPro" id="IPR029062">
    <property type="entry name" value="Class_I_gatase-like"/>
</dbReference>
<organism evidence="2 3">
    <name type="scientific">Periconia macrospinosa</name>
    <dbReference type="NCBI Taxonomy" id="97972"/>
    <lineage>
        <taxon>Eukaryota</taxon>
        <taxon>Fungi</taxon>
        <taxon>Dikarya</taxon>
        <taxon>Ascomycota</taxon>
        <taxon>Pezizomycotina</taxon>
        <taxon>Dothideomycetes</taxon>
        <taxon>Pleosporomycetidae</taxon>
        <taxon>Pleosporales</taxon>
        <taxon>Massarineae</taxon>
        <taxon>Periconiaceae</taxon>
        <taxon>Periconia</taxon>
    </lineage>
</organism>
<evidence type="ECO:0000313" key="3">
    <source>
        <dbReference type="Proteomes" id="UP000244855"/>
    </source>
</evidence>
<dbReference type="EMBL" id="KZ805314">
    <property type="protein sequence ID" value="PVI05447.1"/>
    <property type="molecule type" value="Genomic_DNA"/>
</dbReference>
<dbReference type="OrthoDB" id="543156at2759"/>
<dbReference type="InterPro" id="IPR052158">
    <property type="entry name" value="INH-QAR"/>
</dbReference>
<dbReference type="Proteomes" id="UP000244855">
    <property type="component" value="Unassembled WGS sequence"/>
</dbReference>
<name>A0A2V1E4G9_9PLEO</name>
<proteinExistence type="predicted"/>
<feature type="domain" description="DJ-1/PfpI" evidence="1">
    <location>
        <begin position="55"/>
        <end position="198"/>
    </location>
</feature>
<sequence>MAPRFNVAIILYPEADMIDFSGPTEIYSIGPLDFSPPPFKTTTFSSYSPVTCNSLTYVPDGNLSELEACLSEFDVLVVPGAHVVSIDKLLSTGEGRHLTQIIKKFSELPPRKEAGRRFLQSVCTGSLILAASDVLRGRTVTTHHMFYDALPLYADKAVGSDAAEGAAGVKVVKKRWVHAGKTEGNVEIVTAGGVSSGIDASLFVVELLAGKEAADWASEIVEFERRGEDEAWGVKK</sequence>
<evidence type="ECO:0000313" key="2">
    <source>
        <dbReference type="EMBL" id="PVI05447.1"/>
    </source>
</evidence>
<keyword evidence="2" id="KW-0315">Glutamine amidotransferase</keyword>
<dbReference type="AlphaFoldDB" id="A0A2V1E4G9"/>
<dbReference type="InterPro" id="IPR002818">
    <property type="entry name" value="DJ-1/PfpI"/>
</dbReference>
<keyword evidence="3" id="KW-1185">Reference proteome</keyword>
<keyword evidence="2" id="KW-0808">Transferase</keyword>
<accession>A0A2V1E4G9</accession>
<dbReference type="STRING" id="97972.A0A2V1E4G9"/>
<gene>
    <name evidence="2" type="ORF">DM02DRAFT_610733</name>
</gene>
<protein>
    <submittedName>
        <fullName evidence="2">Class I glutamine amidotransferase-like protein</fullName>
    </submittedName>
</protein>
<evidence type="ECO:0000259" key="1">
    <source>
        <dbReference type="Pfam" id="PF01965"/>
    </source>
</evidence>
<dbReference type="Gene3D" id="3.40.50.880">
    <property type="match status" value="1"/>
</dbReference>
<reference evidence="2 3" key="1">
    <citation type="journal article" date="2018" name="Sci. Rep.">
        <title>Comparative genomics provides insights into the lifestyle and reveals functional heterogeneity of dark septate endophytic fungi.</title>
        <authorList>
            <person name="Knapp D.G."/>
            <person name="Nemeth J.B."/>
            <person name="Barry K."/>
            <person name="Hainaut M."/>
            <person name="Henrissat B."/>
            <person name="Johnson J."/>
            <person name="Kuo A."/>
            <person name="Lim J.H.P."/>
            <person name="Lipzen A."/>
            <person name="Nolan M."/>
            <person name="Ohm R.A."/>
            <person name="Tamas L."/>
            <person name="Grigoriev I.V."/>
            <person name="Spatafora J.W."/>
            <person name="Nagy L.G."/>
            <person name="Kovacs G.M."/>
        </authorList>
    </citation>
    <scope>NUCLEOTIDE SEQUENCE [LARGE SCALE GENOMIC DNA]</scope>
    <source>
        <strain evidence="2 3">DSE2036</strain>
    </source>
</reference>
<dbReference type="GO" id="GO:0016740">
    <property type="term" value="F:transferase activity"/>
    <property type="evidence" value="ECO:0007669"/>
    <property type="project" value="UniProtKB-KW"/>
</dbReference>